<keyword evidence="1" id="KW-0472">Membrane</keyword>
<name>A0A521C5G9_9BACT</name>
<reference evidence="2 3" key="1">
    <citation type="submission" date="2017-05" db="EMBL/GenBank/DDBJ databases">
        <authorList>
            <person name="Varghese N."/>
            <person name="Submissions S."/>
        </authorList>
    </citation>
    <scope>NUCLEOTIDE SEQUENCE [LARGE SCALE GENOMIC DNA]</scope>
    <source>
        <strain evidence="2 3">DSM 21985</strain>
    </source>
</reference>
<proteinExistence type="predicted"/>
<evidence type="ECO:0008006" key="4">
    <source>
        <dbReference type="Google" id="ProtNLM"/>
    </source>
</evidence>
<feature type="transmembrane region" description="Helical" evidence="1">
    <location>
        <begin position="79"/>
        <end position="96"/>
    </location>
</feature>
<dbReference type="EMBL" id="FXTP01000004">
    <property type="protein sequence ID" value="SMO54664.1"/>
    <property type="molecule type" value="Genomic_DNA"/>
</dbReference>
<evidence type="ECO:0000313" key="2">
    <source>
        <dbReference type="EMBL" id="SMO54664.1"/>
    </source>
</evidence>
<dbReference type="Gene3D" id="1.20.210.10">
    <property type="entry name" value="Cytochrome c oxidase-like, subunit I domain"/>
    <property type="match status" value="1"/>
</dbReference>
<accession>A0A521C5G9</accession>
<dbReference type="Proteomes" id="UP000317557">
    <property type="component" value="Unassembled WGS sequence"/>
</dbReference>
<dbReference type="SUPFAM" id="SSF81442">
    <property type="entry name" value="Cytochrome c oxidase subunit I-like"/>
    <property type="match status" value="1"/>
</dbReference>
<dbReference type="AlphaFoldDB" id="A0A521C5G9"/>
<feature type="transmembrane region" description="Helical" evidence="1">
    <location>
        <begin position="48"/>
        <end position="67"/>
    </location>
</feature>
<dbReference type="OrthoDB" id="1524356at2"/>
<feature type="transmembrane region" description="Helical" evidence="1">
    <location>
        <begin position="102"/>
        <end position="124"/>
    </location>
</feature>
<keyword evidence="1" id="KW-1133">Transmembrane helix</keyword>
<feature type="transmembrane region" description="Helical" evidence="1">
    <location>
        <begin position="7"/>
        <end position="28"/>
    </location>
</feature>
<keyword evidence="1" id="KW-0812">Transmembrane</keyword>
<dbReference type="RefSeq" id="WP_142453787.1">
    <property type="nucleotide sequence ID" value="NZ_FXTP01000004.1"/>
</dbReference>
<sequence length="137" mass="15720">MPLISRWMIRLSLVYLLLGLTAGSLMLINKAWMVHPLLWAALPAHIEWMIFGWIIQFTLGTAYWILPRFLDSKSRGNEPMAWTMLLSLNLGIWFIIADGFSLIPYAGLSGRVLETLGVVLFALLHWKRIVTYGDHEH</sequence>
<dbReference type="InterPro" id="IPR036927">
    <property type="entry name" value="Cyt_c_oxase-like_su1_sf"/>
</dbReference>
<gene>
    <name evidence="2" type="ORF">SAMN06265219_104182</name>
</gene>
<evidence type="ECO:0000313" key="3">
    <source>
        <dbReference type="Proteomes" id="UP000317557"/>
    </source>
</evidence>
<evidence type="ECO:0000256" key="1">
    <source>
        <dbReference type="SAM" id="Phobius"/>
    </source>
</evidence>
<organism evidence="2 3">
    <name type="scientific">Gracilimonas mengyeensis</name>
    <dbReference type="NCBI Taxonomy" id="1302730"/>
    <lineage>
        <taxon>Bacteria</taxon>
        <taxon>Pseudomonadati</taxon>
        <taxon>Balneolota</taxon>
        <taxon>Balneolia</taxon>
        <taxon>Balneolales</taxon>
        <taxon>Balneolaceae</taxon>
        <taxon>Gracilimonas</taxon>
    </lineage>
</organism>
<protein>
    <recommendedName>
        <fullName evidence="4">Cytochrome C and Quinol oxidase polypeptide I</fullName>
    </recommendedName>
</protein>
<keyword evidence="3" id="KW-1185">Reference proteome</keyword>